<dbReference type="SMART" id="SM00454">
    <property type="entry name" value="SAM"/>
    <property type="match status" value="1"/>
</dbReference>
<sequence length="322" mass="34751">MSAFNQFSDLSSFLAQLGLSDVEKSLAAEGIDLESLKECTQDDLKELGLNMGQRKTIMREIGKLSQPAAVVAQPVPILEAPQQVLQRQQSGGAEPAKSTYFSTPAPPISSAPAPAVDKYAGLPDNVPAKIRLLPAKNVPAFMGAILGKVKVMLTIDPRGCGKDLMQKVAEHCENRVLSEIKEECKTPGDISLDGLWLAIADVTAVKATAFFTTDGFHINNDDVLADLFKGEIVQSAVIWVNVEVKIDYEWKDWSIKGGAEKDKVGFLANSLLETTDGWGTRAFTFTGNVSANRTPTLSWASETGGIKTYQVKNAFLVSGQDM</sequence>
<feature type="non-terminal residue" evidence="3">
    <location>
        <position position="322"/>
    </location>
</feature>
<evidence type="ECO:0000313" key="4">
    <source>
        <dbReference type="Proteomes" id="UP001165082"/>
    </source>
</evidence>
<dbReference type="AlphaFoldDB" id="A0A9W7A3X0"/>
<dbReference type="Proteomes" id="UP001165082">
    <property type="component" value="Unassembled WGS sequence"/>
</dbReference>
<dbReference type="Gene3D" id="1.10.150.50">
    <property type="entry name" value="Transcription Factor, Ets-1"/>
    <property type="match status" value="1"/>
</dbReference>
<gene>
    <name evidence="3" type="ORF">TrRE_jg1459</name>
</gene>
<feature type="region of interest" description="Disordered" evidence="1">
    <location>
        <begin position="85"/>
        <end position="105"/>
    </location>
</feature>
<dbReference type="OrthoDB" id="76949at2759"/>
<accession>A0A9W7A3X0</accession>
<reference evidence="3" key="1">
    <citation type="submission" date="2022-07" db="EMBL/GenBank/DDBJ databases">
        <title>Genome analysis of Parmales, a sister group of diatoms, reveals the evolutionary specialization of diatoms from phago-mixotrophs to photoautotrophs.</title>
        <authorList>
            <person name="Ban H."/>
            <person name="Sato S."/>
            <person name="Yoshikawa S."/>
            <person name="Kazumasa Y."/>
            <person name="Nakamura Y."/>
            <person name="Ichinomiya M."/>
            <person name="Saitoh K."/>
            <person name="Sato N."/>
            <person name="Blanc-Mathieu R."/>
            <person name="Endo H."/>
            <person name="Kuwata A."/>
            <person name="Ogata H."/>
        </authorList>
    </citation>
    <scope>NUCLEOTIDE SEQUENCE</scope>
</reference>
<protein>
    <recommendedName>
        <fullName evidence="2">SAM domain-containing protein</fullName>
    </recommendedName>
</protein>
<evidence type="ECO:0000259" key="2">
    <source>
        <dbReference type="SMART" id="SM00454"/>
    </source>
</evidence>
<dbReference type="Pfam" id="PF07647">
    <property type="entry name" value="SAM_2"/>
    <property type="match status" value="1"/>
</dbReference>
<proteinExistence type="predicted"/>
<feature type="domain" description="SAM" evidence="2">
    <location>
        <begin position="2"/>
        <end position="67"/>
    </location>
</feature>
<dbReference type="EMBL" id="BRXZ01005236">
    <property type="protein sequence ID" value="GMH62437.1"/>
    <property type="molecule type" value="Genomic_DNA"/>
</dbReference>
<comment type="caution">
    <text evidence="3">The sequence shown here is derived from an EMBL/GenBank/DDBJ whole genome shotgun (WGS) entry which is preliminary data.</text>
</comment>
<keyword evidence="4" id="KW-1185">Reference proteome</keyword>
<evidence type="ECO:0000256" key="1">
    <source>
        <dbReference type="SAM" id="MobiDB-lite"/>
    </source>
</evidence>
<dbReference type="InterPro" id="IPR013761">
    <property type="entry name" value="SAM/pointed_sf"/>
</dbReference>
<organism evidence="3 4">
    <name type="scientific">Triparma retinervis</name>
    <dbReference type="NCBI Taxonomy" id="2557542"/>
    <lineage>
        <taxon>Eukaryota</taxon>
        <taxon>Sar</taxon>
        <taxon>Stramenopiles</taxon>
        <taxon>Ochrophyta</taxon>
        <taxon>Bolidophyceae</taxon>
        <taxon>Parmales</taxon>
        <taxon>Triparmaceae</taxon>
        <taxon>Triparma</taxon>
    </lineage>
</organism>
<evidence type="ECO:0000313" key="3">
    <source>
        <dbReference type="EMBL" id="GMH62437.1"/>
    </source>
</evidence>
<name>A0A9W7A3X0_9STRA</name>
<dbReference type="InterPro" id="IPR001660">
    <property type="entry name" value="SAM"/>
</dbReference>
<dbReference type="SUPFAM" id="SSF47769">
    <property type="entry name" value="SAM/Pointed domain"/>
    <property type="match status" value="1"/>
</dbReference>